<evidence type="ECO:0000313" key="2">
    <source>
        <dbReference type="Proteomes" id="UP000002028"/>
    </source>
</evidence>
<dbReference type="KEGG" id="sli:Slin_1328"/>
<sequence length="83" mass="9731">MMLEPIRFGMDEDSNSQFFLETDEQGNWFLTIPMPISGIGADVIHKLTETDKLECHYFGKDYITKQIKQMQASPKQFKIVSWR</sequence>
<protein>
    <submittedName>
        <fullName evidence="1">Uncharacterized protein</fullName>
    </submittedName>
</protein>
<dbReference type="EMBL" id="CP001769">
    <property type="protein sequence ID" value="ADB37378.1"/>
    <property type="molecule type" value="Genomic_DNA"/>
</dbReference>
<dbReference type="AlphaFoldDB" id="D2QM22"/>
<keyword evidence="2" id="KW-1185">Reference proteome</keyword>
<organism evidence="1 2">
    <name type="scientific">Spirosoma linguale (strain ATCC 33905 / DSM 74 / LMG 10896 / Claus 1)</name>
    <dbReference type="NCBI Taxonomy" id="504472"/>
    <lineage>
        <taxon>Bacteria</taxon>
        <taxon>Pseudomonadati</taxon>
        <taxon>Bacteroidota</taxon>
        <taxon>Cytophagia</taxon>
        <taxon>Cytophagales</taxon>
        <taxon>Cytophagaceae</taxon>
        <taxon>Spirosoma</taxon>
    </lineage>
</organism>
<name>D2QM22_SPILD</name>
<dbReference type="Proteomes" id="UP000002028">
    <property type="component" value="Chromosome"/>
</dbReference>
<accession>D2QM22</accession>
<gene>
    <name evidence="1" type="ordered locus">Slin_1328</name>
</gene>
<dbReference type="STRING" id="504472.Slin_1328"/>
<proteinExistence type="predicted"/>
<evidence type="ECO:0000313" key="1">
    <source>
        <dbReference type="EMBL" id="ADB37378.1"/>
    </source>
</evidence>
<dbReference type="HOGENOM" id="CLU_2540878_0_0_10"/>
<reference evidence="1 2" key="1">
    <citation type="journal article" date="2010" name="Stand. Genomic Sci.">
        <title>Complete genome sequence of Spirosoma linguale type strain (1).</title>
        <authorList>
            <person name="Lail K."/>
            <person name="Sikorski J."/>
            <person name="Saunders E."/>
            <person name="Lapidus A."/>
            <person name="Glavina Del Rio T."/>
            <person name="Copeland A."/>
            <person name="Tice H."/>
            <person name="Cheng J.-F."/>
            <person name="Lucas S."/>
            <person name="Nolan M."/>
            <person name="Bruce D."/>
            <person name="Goodwin L."/>
            <person name="Pitluck S."/>
            <person name="Ivanova N."/>
            <person name="Mavromatis K."/>
            <person name="Ovchinnikova G."/>
            <person name="Pati A."/>
            <person name="Chen A."/>
            <person name="Palaniappan K."/>
            <person name="Land M."/>
            <person name="Hauser L."/>
            <person name="Chang Y.-J."/>
            <person name="Jeffries C.D."/>
            <person name="Chain P."/>
            <person name="Brettin T."/>
            <person name="Detter J.C."/>
            <person name="Schuetze A."/>
            <person name="Rohde M."/>
            <person name="Tindall B.J."/>
            <person name="Goeker M."/>
            <person name="Bristow J."/>
            <person name="Eisen J.A."/>
            <person name="Markowitz V."/>
            <person name="Hugenholtz P."/>
            <person name="Kyrpides N.C."/>
            <person name="Klenk H.-P."/>
            <person name="Chen F."/>
        </authorList>
    </citation>
    <scope>NUCLEOTIDE SEQUENCE [LARGE SCALE GENOMIC DNA]</scope>
    <source>
        <strain evidence="2">ATCC 33905 / DSM 74 / LMG 10896 / Claus 1</strain>
    </source>
</reference>